<evidence type="ECO:0000313" key="5">
    <source>
        <dbReference type="Proteomes" id="UP001162741"/>
    </source>
</evidence>
<evidence type="ECO:0000256" key="2">
    <source>
        <dbReference type="SAM" id="MobiDB-lite"/>
    </source>
</evidence>
<dbReference type="Proteomes" id="UP001162741">
    <property type="component" value="Chromosome"/>
</dbReference>
<name>A0ABY6J1K4_9BACT</name>
<evidence type="ECO:0000259" key="3">
    <source>
        <dbReference type="PROSITE" id="PS51123"/>
    </source>
</evidence>
<organism evidence="4 5">
    <name type="scientific">Chitinophaga horti</name>
    <dbReference type="NCBI Taxonomy" id="2920382"/>
    <lineage>
        <taxon>Bacteria</taxon>
        <taxon>Pseudomonadati</taxon>
        <taxon>Bacteroidota</taxon>
        <taxon>Chitinophagia</taxon>
        <taxon>Chitinophagales</taxon>
        <taxon>Chitinophagaceae</taxon>
        <taxon>Chitinophaga</taxon>
    </lineage>
</organism>
<feature type="region of interest" description="Disordered" evidence="2">
    <location>
        <begin position="371"/>
        <end position="398"/>
    </location>
</feature>
<dbReference type="InterPro" id="IPR025295">
    <property type="entry name" value="eCIS_core_dom"/>
</dbReference>
<dbReference type="InterPro" id="IPR050330">
    <property type="entry name" value="Bact_OuterMem_StrucFunc"/>
</dbReference>
<dbReference type="PANTHER" id="PTHR30329:SF21">
    <property type="entry name" value="LIPOPROTEIN YIAD-RELATED"/>
    <property type="match status" value="1"/>
</dbReference>
<feature type="compositionally biased region" description="Polar residues" evidence="2">
    <location>
        <begin position="103"/>
        <end position="114"/>
    </location>
</feature>
<dbReference type="PROSITE" id="PS51123">
    <property type="entry name" value="OMPA_2"/>
    <property type="match status" value="1"/>
</dbReference>
<feature type="compositionally biased region" description="Basic and acidic residues" evidence="2">
    <location>
        <begin position="1"/>
        <end position="14"/>
    </location>
</feature>
<proteinExistence type="predicted"/>
<dbReference type="EMBL" id="CP107006">
    <property type="protein sequence ID" value="UYQ93543.1"/>
    <property type="molecule type" value="Genomic_DNA"/>
</dbReference>
<evidence type="ECO:0000256" key="1">
    <source>
        <dbReference type="PROSITE-ProRule" id="PRU00473"/>
    </source>
</evidence>
<reference evidence="4" key="1">
    <citation type="submission" date="2022-10" db="EMBL/GenBank/DDBJ databases">
        <title>Chitinophaga sp. nov., isolated from soil.</title>
        <authorList>
            <person name="Jeon C.O."/>
        </authorList>
    </citation>
    <scope>NUCLEOTIDE SEQUENCE</scope>
    <source>
        <strain evidence="4">R8</strain>
    </source>
</reference>
<keyword evidence="1" id="KW-0472">Membrane</keyword>
<feature type="compositionally biased region" description="Pro residues" evidence="2">
    <location>
        <begin position="376"/>
        <end position="394"/>
    </location>
</feature>
<dbReference type="PANTHER" id="PTHR30329">
    <property type="entry name" value="STATOR ELEMENT OF FLAGELLAR MOTOR COMPLEX"/>
    <property type="match status" value="1"/>
</dbReference>
<dbReference type="RefSeq" id="WP_264281602.1">
    <property type="nucleotide sequence ID" value="NZ_CP107006.1"/>
</dbReference>
<accession>A0ABY6J1K4</accession>
<evidence type="ECO:0000313" key="4">
    <source>
        <dbReference type="EMBL" id="UYQ93543.1"/>
    </source>
</evidence>
<feature type="domain" description="OmpA-like" evidence="3">
    <location>
        <begin position="130"/>
        <end position="251"/>
    </location>
</feature>
<gene>
    <name evidence="4" type="ORF">MKQ68_00315</name>
</gene>
<sequence>MKYKKRQPDLHQSPKNEPPFFPSTVQRAAENTGAPLPDHVQQFFAPRFGQDFGHVRVHTDEQAANAFGAKAFTQGSHIVFNQGQYNPDSREGQRLLAHELTHVTQQQSGRTQGVQREPLGGSDQDKAAALWTSYQNSIEIDSFEFGTAALTPEHIERLKEYKQRITGLLLHYPDSFLTLWGHTDAVDTEAKNEALGLARAEAVKQELTSGESALPDAMISTRTVGEREPAVKSSGREPRNRRVQLLLSARRFITPPKLDWTPQPPLKGDYKLPDFHNPFWPKVPTEDVTPDYYQKIPDLRLPRKTPIEAWAEDDPLLKTLLTPGLKKELIDAIKDGDEIIAEKILDALPIEDKLKSALKATAKGLLQWAKGKRWTPPEPPLHPMPPSGAPPYQPAPGETIIPGPSLKFDENKIIDWFRKL</sequence>
<dbReference type="Gene3D" id="3.30.1330.60">
    <property type="entry name" value="OmpA-like domain"/>
    <property type="match status" value="1"/>
</dbReference>
<dbReference type="Pfam" id="PF13699">
    <property type="entry name" value="eCIS_core"/>
    <property type="match status" value="1"/>
</dbReference>
<dbReference type="InterPro" id="IPR036737">
    <property type="entry name" value="OmpA-like_sf"/>
</dbReference>
<protein>
    <submittedName>
        <fullName evidence="4">DUF4157 domain-containing protein</fullName>
    </submittedName>
</protein>
<dbReference type="Pfam" id="PF00691">
    <property type="entry name" value="OmpA"/>
    <property type="match status" value="1"/>
</dbReference>
<feature type="region of interest" description="Disordered" evidence="2">
    <location>
        <begin position="103"/>
        <end position="122"/>
    </location>
</feature>
<dbReference type="CDD" id="cd07185">
    <property type="entry name" value="OmpA_C-like"/>
    <property type="match status" value="1"/>
</dbReference>
<keyword evidence="5" id="KW-1185">Reference proteome</keyword>
<dbReference type="InterPro" id="IPR006665">
    <property type="entry name" value="OmpA-like"/>
</dbReference>
<feature type="region of interest" description="Disordered" evidence="2">
    <location>
        <begin position="1"/>
        <end position="23"/>
    </location>
</feature>
<dbReference type="SUPFAM" id="SSF103088">
    <property type="entry name" value="OmpA-like"/>
    <property type="match status" value="1"/>
</dbReference>